<comment type="caution">
    <text evidence="2">The sequence shown here is derived from an EMBL/GenBank/DDBJ whole genome shotgun (WGS) entry which is preliminary data.</text>
</comment>
<dbReference type="AlphaFoldDB" id="A0A8J5SJ49"/>
<dbReference type="EMBL" id="JAAALK010000287">
    <property type="protein sequence ID" value="KAG8056424.1"/>
    <property type="molecule type" value="Genomic_DNA"/>
</dbReference>
<dbReference type="Proteomes" id="UP000729402">
    <property type="component" value="Unassembled WGS sequence"/>
</dbReference>
<gene>
    <name evidence="2" type="ORF">GUJ93_ZPchr0002g23839</name>
</gene>
<accession>A0A8J5SJ49</accession>
<keyword evidence="3" id="KW-1185">Reference proteome</keyword>
<proteinExistence type="predicted"/>
<reference evidence="2" key="2">
    <citation type="submission" date="2021-02" db="EMBL/GenBank/DDBJ databases">
        <authorList>
            <person name="Kimball J.A."/>
            <person name="Haas M.W."/>
            <person name="Macchietto M."/>
            <person name="Kono T."/>
            <person name="Duquette J."/>
            <person name="Shao M."/>
        </authorList>
    </citation>
    <scope>NUCLEOTIDE SEQUENCE</scope>
    <source>
        <tissue evidence="2">Fresh leaf tissue</tissue>
    </source>
</reference>
<name>A0A8J5SJ49_ZIZPA</name>
<evidence type="ECO:0000313" key="2">
    <source>
        <dbReference type="EMBL" id="KAG8056424.1"/>
    </source>
</evidence>
<evidence type="ECO:0000313" key="3">
    <source>
        <dbReference type="Proteomes" id="UP000729402"/>
    </source>
</evidence>
<feature type="region of interest" description="Disordered" evidence="1">
    <location>
        <begin position="20"/>
        <end position="53"/>
    </location>
</feature>
<evidence type="ECO:0000256" key="1">
    <source>
        <dbReference type="SAM" id="MobiDB-lite"/>
    </source>
</evidence>
<protein>
    <submittedName>
        <fullName evidence="2">Uncharacterized protein</fullName>
    </submittedName>
</protein>
<reference evidence="2" key="1">
    <citation type="journal article" date="2021" name="bioRxiv">
        <title>Whole Genome Assembly and Annotation of Northern Wild Rice, Zizania palustris L., Supports a Whole Genome Duplication in the Zizania Genus.</title>
        <authorList>
            <person name="Haas M."/>
            <person name="Kono T."/>
            <person name="Macchietto M."/>
            <person name="Millas R."/>
            <person name="McGilp L."/>
            <person name="Shao M."/>
            <person name="Duquette J."/>
            <person name="Hirsch C.N."/>
            <person name="Kimball J."/>
        </authorList>
    </citation>
    <scope>NUCLEOTIDE SEQUENCE</scope>
    <source>
        <tissue evidence="2">Fresh leaf tissue</tissue>
    </source>
</reference>
<organism evidence="2 3">
    <name type="scientific">Zizania palustris</name>
    <name type="common">Northern wild rice</name>
    <dbReference type="NCBI Taxonomy" id="103762"/>
    <lineage>
        <taxon>Eukaryota</taxon>
        <taxon>Viridiplantae</taxon>
        <taxon>Streptophyta</taxon>
        <taxon>Embryophyta</taxon>
        <taxon>Tracheophyta</taxon>
        <taxon>Spermatophyta</taxon>
        <taxon>Magnoliopsida</taxon>
        <taxon>Liliopsida</taxon>
        <taxon>Poales</taxon>
        <taxon>Poaceae</taxon>
        <taxon>BOP clade</taxon>
        <taxon>Oryzoideae</taxon>
        <taxon>Oryzeae</taxon>
        <taxon>Zizaniinae</taxon>
        <taxon>Zizania</taxon>
    </lineage>
</organism>
<sequence length="107" mass="11435">MLENFVEQFRLELPQALLPTPPKVQRNIGSKRPSVSGRRSARLPAKNPEGKGSASLAMQVLAKKLGLTADTPESTAQKLGALFQQELSPSAIQAICELVKLGEATPS</sequence>